<dbReference type="KEGG" id="tum:CBW65_11675"/>
<dbReference type="Gene3D" id="3.30.565.10">
    <property type="entry name" value="Histidine kinase-like ATPase, C-terminal domain"/>
    <property type="match status" value="1"/>
</dbReference>
<dbReference type="GO" id="GO:0005524">
    <property type="term" value="F:ATP binding"/>
    <property type="evidence" value="ECO:0007669"/>
    <property type="project" value="UniProtKB-KW"/>
</dbReference>
<feature type="transmembrane region" description="Helical" evidence="14">
    <location>
        <begin position="16"/>
        <end position="35"/>
    </location>
</feature>
<proteinExistence type="predicted"/>
<feature type="domain" description="Histidine kinase" evidence="15">
    <location>
        <begin position="224"/>
        <end position="431"/>
    </location>
</feature>
<keyword evidence="4" id="KW-1003">Cell membrane</keyword>
<dbReference type="InterPro" id="IPR005467">
    <property type="entry name" value="His_kinase_dom"/>
</dbReference>
<keyword evidence="12" id="KW-0902">Two-component regulatory system</keyword>
<dbReference type="Pfam" id="PF02518">
    <property type="entry name" value="HATPase_c"/>
    <property type="match status" value="1"/>
</dbReference>
<dbReference type="Pfam" id="PF07694">
    <property type="entry name" value="5TM-5TMR_LYT"/>
    <property type="match status" value="1"/>
</dbReference>
<keyword evidence="13 14" id="KW-0472">Membrane</keyword>
<evidence type="ECO:0000256" key="11">
    <source>
        <dbReference type="ARBA" id="ARBA00022989"/>
    </source>
</evidence>
<evidence type="ECO:0000256" key="7">
    <source>
        <dbReference type="ARBA" id="ARBA00022692"/>
    </source>
</evidence>
<dbReference type="InterPro" id="IPR004358">
    <property type="entry name" value="Sig_transdc_His_kin-like_C"/>
</dbReference>
<evidence type="ECO:0000256" key="8">
    <source>
        <dbReference type="ARBA" id="ARBA00022741"/>
    </source>
</evidence>
<evidence type="ECO:0000256" key="5">
    <source>
        <dbReference type="ARBA" id="ARBA00022553"/>
    </source>
</evidence>
<evidence type="ECO:0000256" key="10">
    <source>
        <dbReference type="ARBA" id="ARBA00022840"/>
    </source>
</evidence>
<dbReference type="PANTHER" id="PTHR43065:SF46">
    <property type="entry name" value="C4-DICARBOXYLATE TRANSPORT SENSOR PROTEIN DCTB"/>
    <property type="match status" value="1"/>
</dbReference>
<evidence type="ECO:0000256" key="13">
    <source>
        <dbReference type="ARBA" id="ARBA00023136"/>
    </source>
</evidence>
<feature type="transmembrane region" description="Helical" evidence="14">
    <location>
        <begin position="110"/>
        <end position="131"/>
    </location>
</feature>
<evidence type="ECO:0000256" key="2">
    <source>
        <dbReference type="ARBA" id="ARBA00004651"/>
    </source>
</evidence>
<organism evidence="16 17">
    <name type="scientific">Tumebacillus avium</name>
    <dbReference type="NCBI Taxonomy" id="1903704"/>
    <lineage>
        <taxon>Bacteria</taxon>
        <taxon>Bacillati</taxon>
        <taxon>Bacillota</taxon>
        <taxon>Bacilli</taxon>
        <taxon>Bacillales</taxon>
        <taxon>Alicyclobacillaceae</taxon>
        <taxon>Tumebacillus</taxon>
    </lineage>
</organism>
<dbReference type="GO" id="GO:0005886">
    <property type="term" value="C:plasma membrane"/>
    <property type="evidence" value="ECO:0007669"/>
    <property type="project" value="UniProtKB-SubCell"/>
</dbReference>
<dbReference type="PANTHER" id="PTHR43065">
    <property type="entry name" value="SENSOR HISTIDINE KINASE"/>
    <property type="match status" value="1"/>
</dbReference>
<evidence type="ECO:0000259" key="15">
    <source>
        <dbReference type="PROSITE" id="PS50109"/>
    </source>
</evidence>
<dbReference type="PROSITE" id="PS50109">
    <property type="entry name" value="HIS_KIN"/>
    <property type="match status" value="1"/>
</dbReference>
<dbReference type="SMART" id="SM00387">
    <property type="entry name" value="HATPase_c"/>
    <property type="match status" value="1"/>
</dbReference>
<dbReference type="EMBL" id="CP021434">
    <property type="protein sequence ID" value="ARU61596.1"/>
    <property type="molecule type" value="Genomic_DNA"/>
</dbReference>
<gene>
    <name evidence="16" type="ORF">CBW65_11675</name>
</gene>
<dbReference type="InterPro" id="IPR036097">
    <property type="entry name" value="HisK_dim/P_sf"/>
</dbReference>
<evidence type="ECO:0000256" key="9">
    <source>
        <dbReference type="ARBA" id="ARBA00022777"/>
    </source>
</evidence>
<feature type="transmembrane region" description="Helical" evidence="14">
    <location>
        <begin position="47"/>
        <end position="67"/>
    </location>
</feature>
<keyword evidence="10" id="KW-0067">ATP-binding</keyword>
<comment type="subcellular location">
    <subcellularLocation>
        <location evidence="2">Cell membrane</location>
        <topology evidence="2">Multi-pass membrane protein</topology>
    </subcellularLocation>
</comment>
<evidence type="ECO:0000313" key="16">
    <source>
        <dbReference type="EMBL" id="ARU61596.1"/>
    </source>
</evidence>
<dbReference type="SUPFAM" id="SSF55874">
    <property type="entry name" value="ATPase domain of HSP90 chaperone/DNA topoisomerase II/histidine kinase"/>
    <property type="match status" value="1"/>
</dbReference>
<dbReference type="GO" id="GO:0071555">
    <property type="term" value="P:cell wall organization"/>
    <property type="evidence" value="ECO:0007669"/>
    <property type="project" value="InterPro"/>
</dbReference>
<protein>
    <recommendedName>
        <fullName evidence="3">histidine kinase</fullName>
        <ecNumber evidence="3">2.7.13.3</ecNumber>
    </recommendedName>
</protein>
<evidence type="ECO:0000256" key="3">
    <source>
        <dbReference type="ARBA" id="ARBA00012438"/>
    </source>
</evidence>
<feature type="transmembrane region" description="Helical" evidence="14">
    <location>
        <begin position="177"/>
        <end position="196"/>
    </location>
</feature>
<keyword evidence="6" id="KW-0808">Transferase</keyword>
<feature type="transmembrane region" description="Helical" evidence="14">
    <location>
        <begin position="143"/>
        <end position="165"/>
    </location>
</feature>
<dbReference type="Proteomes" id="UP000195437">
    <property type="component" value="Chromosome"/>
</dbReference>
<dbReference type="SMART" id="SM00388">
    <property type="entry name" value="HisKA"/>
    <property type="match status" value="1"/>
</dbReference>
<reference evidence="17" key="1">
    <citation type="submission" date="2017-05" db="EMBL/GenBank/DDBJ databases">
        <authorList>
            <person name="Sung H."/>
        </authorList>
    </citation>
    <scope>NUCLEOTIDE SEQUENCE [LARGE SCALE GENOMIC DNA]</scope>
    <source>
        <strain evidence="17">AR23208</strain>
    </source>
</reference>
<dbReference type="InterPro" id="IPR036890">
    <property type="entry name" value="HATPase_C_sf"/>
</dbReference>
<keyword evidence="5" id="KW-0597">Phosphoprotein</keyword>
<dbReference type="EC" id="2.7.13.3" evidence="3"/>
<keyword evidence="9" id="KW-0418">Kinase</keyword>
<dbReference type="OrthoDB" id="9815750at2"/>
<dbReference type="AlphaFoldDB" id="A0A1Y0IP40"/>
<dbReference type="Pfam" id="PF00512">
    <property type="entry name" value="HisKA"/>
    <property type="match status" value="1"/>
</dbReference>
<name>A0A1Y0IP40_9BACL</name>
<dbReference type="InterPro" id="IPR003594">
    <property type="entry name" value="HATPase_dom"/>
</dbReference>
<dbReference type="InterPro" id="IPR003661">
    <property type="entry name" value="HisK_dim/P_dom"/>
</dbReference>
<evidence type="ECO:0000256" key="14">
    <source>
        <dbReference type="SAM" id="Phobius"/>
    </source>
</evidence>
<sequence length="438" mass="48365">MLSCPEVRRLNEVKDLMLNMLIIILPIFVYQTFWIDKASSPMVSSSNRTAISILAAVAALCCMLFPVHPHPGYVFDLRLVPLLMGILYGGFRASLLIISAVYLYSWQIGGIGFVIVALTYPAAIIASFLLAARFKLWERRRKLAAASLLSFLSALLVNTVVVLTLDEPFFINPHLPVFAAYVILHGITMWIAVYLIENMREKAALRFEIQQAEKLRIMGQLAASIAHEVRNPMTVVRGFLQLLQSDQIPSDKRQMFLKLGIEELDRSESIISNYLAFARPQSTRIEAVDAAERVEHAAGIISSYATLRNVEINTLTTPGLFIEADPEQLSQVLMNLIKNGIEAMQQGGVLTITVAAANDGTARIEVADTGVGMTPDETSRLGNPFFSTKQDGTGLGIMVTYQIIHSMNGKIHVESEKGSGTRFIITLPRKSDLLAGRK</sequence>
<keyword evidence="17" id="KW-1185">Reference proteome</keyword>
<comment type="catalytic activity">
    <reaction evidence="1">
        <text>ATP + protein L-histidine = ADP + protein N-phospho-L-histidine.</text>
        <dbReference type="EC" id="2.7.13.3"/>
    </reaction>
</comment>
<keyword evidence="11 14" id="KW-1133">Transmembrane helix</keyword>
<dbReference type="PRINTS" id="PR00344">
    <property type="entry name" value="BCTRLSENSOR"/>
</dbReference>
<keyword evidence="7 14" id="KW-0812">Transmembrane</keyword>
<feature type="transmembrane region" description="Helical" evidence="14">
    <location>
        <begin position="79"/>
        <end position="104"/>
    </location>
</feature>
<dbReference type="GO" id="GO:0000155">
    <property type="term" value="F:phosphorelay sensor kinase activity"/>
    <property type="evidence" value="ECO:0007669"/>
    <property type="project" value="InterPro"/>
</dbReference>
<evidence type="ECO:0000256" key="12">
    <source>
        <dbReference type="ARBA" id="ARBA00023012"/>
    </source>
</evidence>
<dbReference type="InterPro" id="IPR011620">
    <property type="entry name" value="Sig_transdc_His_kinase_LytS_TM"/>
</dbReference>
<keyword evidence="8" id="KW-0547">Nucleotide-binding</keyword>
<evidence type="ECO:0000256" key="4">
    <source>
        <dbReference type="ARBA" id="ARBA00022475"/>
    </source>
</evidence>
<evidence type="ECO:0000256" key="6">
    <source>
        <dbReference type="ARBA" id="ARBA00022679"/>
    </source>
</evidence>
<evidence type="ECO:0000313" key="17">
    <source>
        <dbReference type="Proteomes" id="UP000195437"/>
    </source>
</evidence>
<dbReference type="CDD" id="cd00082">
    <property type="entry name" value="HisKA"/>
    <property type="match status" value="1"/>
</dbReference>
<dbReference type="SUPFAM" id="SSF47384">
    <property type="entry name" value="Homodimeric domain of signal transducing histidine kinase"/>
    <property type="match status" value="1"/>
</dbReference>
<dbReference type="Gene3D" id="1.10.287.130">
    <property type="match status" value="1"/>
</dbReference>
<evidence type="ECO:0000256" key="1">
    <source>
        <dbReference type="ARBA" id="ARBA00000085"/>
    </source>
</evidence>
<accession>A0A1Y0IP40</accession>